<dbReference type="EC" id="2.3.1.225" evidence="10"/>
<feature type="transmembrane region" description="Helical" evidence="10">
    <location>
        <begin position="122"/>
        <end position="148"/>
    </location>
</feature>
<keyword evidence="6" id="KW-0564">Palmitate</keyword>
<dbReference type="InterPro" id="IPR001594">
    <property type="entry name" value="Palmitoyltrfase_DHHC"/>
</dbReference>
<dbReference type="InterPro" id="IPR039859">
    <property type="entry name" value="PFA4/ZDH16/20/ERF2-like"/>
</dbReference>
<reference evidence="12 13" key="1">
    <citation type="journal article" date="2018" name="BMC Genomics">
        <title>Genomic comparison of Trypanosoma conorhini and Trypanosoma rangeli to Trypanosoma cruzi strains of high and low virulence.</title>
        <authorList>
            <person name="Bradwell K.R."/>
            <person name="Koparde V.N."/>
            <person name="Matveyev A.V."/>
            <person name="Serrano M.G."/>
            <person name="Alves J.M."/>
            <person name="Parikh H."/>
            <person name="Huang B."/>
            <person name="Lee V."/>
            <person name="Espinosa-Alvarez O."/>
            <person name="Ortiz P.A."/>
            <person name="Costa-Martins A.G."/>
            <person name="Teixeira M.M."/>
            <person name="Buck G.A."/>
        </authorList>
    </citation>
    <scope>NUCLEOTIDE SEQUENCE [LARGE SCALE GENOMIC DNA]</scope>
    <source>
        <strain evidence="12 13">025E</strain>
    </source>
</reference>
<dbReference type="Pfam" id="PF01529">
    <property type="entry name" value="DHHC"/>
    <property type="match status" value="1"/>
</dbReference>
<feature type="transmembrane region" description="Helical" evidence="10">
    <location>
        <begin position="50"/>
        <end position="69"/>
    </location>
</feature>
<organism evidence="12 13">
    <name type="scientific">Trypanosoma conorhini</name>
    <dbReference type="NCBI Taxonomy" id="83891"/>
    <lineage>
        <taxon>Eukaryota</taxon>
        <taxon>Discoba</taxon>
        <taxon>Euglenozoa</taxon>
        <taxon>Kinetoplastea</taxon>
        <taxon>Metakinetoplastina</taxon>
        <taxon>Trypanosomatida</taxon>
        <taxon>Trypanosomatidae</taxon>
        <taxon>Trypanosoma</taxon>
    </lineage>
</organism>
<gene>
    <name evidence="12" type="ORF">Tco025E_08052</name>
</gene>
<sequence>MRGLARRTVLFGCFNVARDFPPGVFFILLIPIGTVVCLPVLVFSPLMLELVSYSTLLLLTCVALILAVLSEWTMVNLFLCDPGFTDDAEAEDVHRCPVCQLYVRGYDHHCGILGVCVGERNFGFFISLLASGGFLLWLFVGVSGVSVVSSLKQAFQHRPFREGLLLLLTREWWLASKLRLVTFILFFLFCYGALFTTLMGAVYWFWLCRGMHSLQRRRDPALRMTASGVFRHMRSPTLAGTALLDLASAESEMQESSVKEAV</sequence>
<dbReference type="GO" id="GO:0006612">
    <property type="term" value="P:protein targeting to membrane"/>
    <property type="evidence" value="ECO:0007669"/>
    <property type="project" value="TreeGrafter"/>
</dbReference>
<dbReference type="PANTHER" id="PTHR22883">
    <property type="entry name" value="ZINC FINGER DHHC DOMAIN CONTAINING PROTEIN"/>
    <property type="match status" value="1"/>
</dbReference>
<comment type="similarity">
    <text evidence="10">Belongs to the DHHC palmitoyltransferase family.</text>
</comment>
<evidence type="ECO:0000256" key="10">
    <source>
        <dbReference type="RuleBase" id="RU079119"/>
    </source>
</evidence>
<dbReference type="RefSeq" id="XP_029224961.1">
    <property type="nucleotide sequence ID" value="XM_029374909.1"/>
</dbReference>
<protein>
    <recommendedName>
        <fullName evidence="10">Palmitoyltransferase</fullName>
        <ecNumber evidence="10">2.3.1.225</ecNumber>
    </recommendedName>
</protein>
<keyword evidence="5 10" id="KW-0472">Membrane</keyword>
<evidence type="ECO:0000256" key="2">
    <source>
        <dbReference type="ARBA" id="ARBA00022679"/>
    </source>
</evidence>
<evidence type="ECO:0000256" key="1">
    <source>
        <dbReference type="ARBA" id="ARBA00004127"/>
    </source>
</evidence>
<name>A0A422NEW2_9TRYP</name>
<evidence type="ECO:0000313" key="13">
    <source>
        <dbReference type="Proteomes" id="UP000284403"/>
    </source>
</evidence>
<comment type="caution">
    <text evidence="12">The sequence shown here is derived from an EMBL/GenBank/DDBJ whole genome shotgun (WGS) entry which is preliminary data.</text>
</comment>
<dbReference type="OrthoDB" id="331948at2759"/>
<evidence type="ECO:0000256" key="5">
    <source>
        <dbReference type="ARBA" id="ARBA00023136"/>
    </source>
</evidence>
<evidence type="ECO:0000256" key="7">
    <source>
        <dbReference type="ARBA" id="ARBA00023288"/>
    </source>
</evidence>
<dbReference type="PANTHER" id="PTHR22883:SF43">
    <property type="entry name" value="PALMITOYLTRANSFERASE APP"/>
    <property type="match status" value="1"/>
</dbReference>
<evidence type="ECO:0000256" key="6">
    <source>
        <dbReference type="ARBA" id="ARBA00023139"/>
    </source>
</evidence>
<comment type="domain">
    <text evidence="10">The DHHC domain is required for palmitoyltransferase activity.</text>
</comment>
<evidence type="ECO:0000313" key="12">
    <source>
        <dbReference type="EMBL" id="RNF04004.1"/>
    </source>
</evidence>
<evidence type="ECO:0000256" key="9">
    <source>
        <dbReference type="ARBA" id="ARBA00048048"/>
    </source>
</evidence>
<keyword evidence="7" id="KW-0449">Lipoprotein</keyword>
<dbReference type="Proteomes" id="UP000284403">
    <property type="component" value="Unassembled WGS sequence"/>
</dbReference>
<evidence type="ECO:0000256" key="8">
    <source>
        <dbReference type="ARBA" id="ARBA00023315"/>
    </source>
</evidence>
<evidence type="ECO:0000256" key="4">
    <source>
        <dbReference type="ARBA" id="ARBA00022989"/>
    </source>
</evidence>
<keyword evidence="3 10" id="KW-0812">Transmembrane</keyword>
<dbReference type="PROSITE" id="PS50216">
    <property type="entry name" value="DHHC"/>
    <property type="match status" value="1"/>
</dbReference>
<comment type="subcellular location">
    <subcellularLocation>
        <location evidence="1">Endomembrane system</location>
        <topology evidence="1">Multi-pass membrane protein</topology>
    </subcellularLocation>
</comment>
<dbReference type="AlphaFoldDB" id="A0A422NEW2"/>
<feature type="transmembrane region" description="Helical" evidence="10">
    <location>
        <begin position="180"/>
        <end position="206"/>
    </location>
</feature>
<proteinExistence type="inferred from homology"/>
<keyword evidence="4 10" id="KW-1133">Transmembrane helix</keyword>
<keyword evidence="2 10" id="KW-0808">Transferase</keyword>
<keyword evidence="13" id="KW-1185">Reference proteome</keyword>
<evidence type="ECO:0000259" key="11">
    <source>
        <dbReference type="Pfam" id="PF01529"/>
    </source>
</evidence>
<accession>A0A422NEW2</accession>
<dbReference type="GeneID" id="40321663"/>
<evidence type="ECO:0000256" key="3">
    <source>
        <dbReference type="ARBA" id="ARBA00022692"/>
    </source>
</evidence>
<keyword evidence="8 10" id="KW-0012">Acyltransferase</keyword>
<dbReference type="GO" id="GO:0019706">
    <property type="term" value="F:protein-cysteine S-palmitoyltransferase activity"/>
    <property type="evidence" value="ECO:0007669"/>
    <property type="project" value="UniProtKB-EC"/>
</dbReference>
<feature type="domain" description="Palmitoyltransferase DHHC" evidence="11">
    <location>
        <begin position="93"/>
        <end position="213"/>
    </location>
</feature>
<dbReference type="GO" id="GO:0005794">
    <property type="term" value="C:Golgi apparatus"/>
    <property type="evidence" value="ECO:0007669"/>
    <property type="project" value="TreeGrafter"/>
</dbReference>
<comment type="catalytic activity">
    <reaction evidence="9 10">
        <text>L-cysteinyl-[protein] + hexadecanoyl-CoA = S-hexadecanoyl-L-cysteinyl-[protein] + CoA</text>
        <dbReference type="Rhea" id="RHEA:36683"/>
        <dbReference type="Rhea" id="RHEA-COMP:10131"/>
        <dbReference type="Rhea" id="RHEA-COMP:11032"/>
        <dbReference type="ChEBI" id="CHEBI:29950"/>
        <dbReference type="ChEBI" id="CHEBI:57287"/>
        <dbReference type="ChEBI" id="CHEBI:57379"/>
        <dbReference type="ChEBI" id="CHEBI:74151"/>
        <dbReference type="EC" id="2.3.1.225"/>
    </reaction>
</comment>
<dbReference type="GO" id="GO:0005783">
    <property type="term" value="C:endoplasmic reticulum"/>
    <property type="evidence" value="ECO:0007669"/>
    <property type="project" value="TreeGrafter"/>
</dbReference>
<dbReference type="EMBL" id="MKKU01000696">
    <property type="protein sequence ID" value="RNF04004.1"/>
    <property type="molecule type" value="Genomic_DNA"/>
</dbReference>
<feature type="transmembrane region" description="Helical" evidence="10">
    <location>
        <begin position="20"/>
        <end position="43"/>
    </location>
</feature>